<keyword evidence="7" id="KW-1185">Reference proteome</keyword>
<dbReference type="PROSITE" id="PS51257">
    <property type="entry name" value="PROKAR_LIPOPROTEIN"/>
    <property type="match status" value="1"/>
</dbReference>
<dbReference type="PANTHER" id="PTHR42953:SF1">
    <property type="entry name" value="METAL-BINDING PROTEIN HI_0362-RELATED"/>
    <property type="match status" value="1"/>
</dbReference>
<proteinExistence type="predicted"/>
<dbReference type="RefSeq" id="WP_068564236.1">
    <property type="nucleotide sequence ID" value="NZ_FNLF01000002.1"/>
</dbReference>
<keyword evidence="2" id="KW-0813">Transport</keyword>
<evidence type="ECO:0000313" key="6">
    <source>
        <dbReference type="EMBL" id="SDR24832.1"/>
    </source>
</evidence>
<accession>A0A1H1HHG6</accession>
<feature type="chain" id="PRO_5010172479" evidence="5">
    <location>
        <begin position="30"/>
        <end position="313"/>
    </location>
</feature>
<gene>
    <name evidence="6" type="ORF">SAMN04489765_4202</name>
</gene>
<comment type="subcellular location">
    <subcellularLocation>
        <location evidence="1">Cell envelope</location>
    </subcellularLocation>
</comment>
<evidence type="ECO:0000313" key="7">
    <source>
        <dbReference type="Proteomes" id="UP000183053"/>
    </source>
</evidence>
<sequence length="313" mass="32134">MRNRLRLARVAGAVAVAALALTACGQASEAESGDGKPSVVASTDVYGAIAQAVAGGDATVTSLFANPTGDPHEFEPSAQDTLKVKKAAVLVFNGGHYDAYMEQAAEGTAAAKVDAVAVQSGTTAAEHGDANEHDHAHENEHVFYDLPTMQKVATAVAQALSEKDTAHREGYESRAREFGTRLDGVIGQARAIGQANPGAKIAATEPVAGYLLTLAGLTDVAPARYTAAIESGTDPAPADIAAANALVSDKQVRAVVLNSQTESPVTSALAKTAETAGVPVVRVTESLPEGVDDYVAWQAENVQRLASALAPRP</sequence>
<dbReference type="GO" id="GO:0030313">
    <property type="term" value="C:cell envelope"/>
    <property type="evidence" value="ECO:0007669"/>
    <property type="project" value="UniProtKB-SubCell"/>
</dbReference>
<dbReference type="GO" id="GO:0046872">
    <property type="term" value="F:metal ion binding"/>
    <property type="evidence" value="ECO:0007669"/>
    <property type="project" value="UniProtKB-KW"/>
</dbReference>
<dbReference type="EMBL" id="FNLF01000002">
    <property type="protein sequence ID" value="SDR24832.1"/>
    <property type="molecule type" value="Genomic_DNA"/>
</dbReference>
<dbReference type="InterPro" id="IPR006127">
    <property type="entry name" value="ZnuA-like"/>
</dbReference>
<evidence type="ECO:0000256" key="3">
    <source>
        <dbReference type="ARBA" id="ARBA00022723"/>
    </source>
</evidence>
<evidence type="ECO:0000256" key="5">
    <source>
        <dbReference type="SAM" id="SignalP"/>
    </source>
</evidence>
<evidence type="ECO:0000256" key="1">
    <source>
        <dbReference type="ARBA" id="ARBA00004196"/>
    </source>
</evidence>
<keyword evidence="4 5" id="KW-0732">Signal</keyword>
<evidence type="ECO:0000256" key="4">
    <source>
        <dbReference type="ARBA" id="ARBA00022729"/>
    </source>
</evidence>
<dbReference type="SUPFAM" id="SSF53807">
    <property type="entry name" value="Helical backbone' metal receptor"/>
    <property type="match status" value="1"/>
</dbReference>
<dbReference type="OrthoDB" id="5296019at2"/>
<dbReference type="STRING" id="47312.SAMN04489765_4202"/>
<reference evidence="7" key="1">
    <citation type="submission" date="2016-10" db="EMBL/GenBank/DDBJ databases">
        <authorList>
            <person name="Varghese N."/>
            <person name="Submissions S."/>
        </authorList>
    </citation>
    <scope>NUCLEOTIDE SEQUENCE [LARGE SCALE GENOMIC DNA]</scope>
    <source>
        <strain evidence="7">DSM 44142</strain>
    </source>
</reference>
<keyword evidence="3" id="KW-0479">Metal-binding</keyword>
<dbReference type="Pfam" id="PF01297">
    <property type="entry name" value="ZnuA"/>
    <property type="match status" value="1"/>
</dbReference>
<organism evidence="6 7">
    <name type="scientific">Tsukamurella pulmonis</name>
    <dbReference type="NCBI Taxonomy" id="47312"/>
    <lineage>
        <taxon>Bacteria</taxon>
        <taxon>Bacillati</taxon>
        <taxon>Actinomycetota</taxon>
        <taxon>Actinomycetes</taxon>
        <taxon>Mycobacteriales</taxon>
        <taxon>Tsukamurellaceae</taxon>
        <taxon>Tsukamurella</taxon>
    </lineage>
</organism>
<feature type="signal peptide" evidence="5">
    <location>
        <begin position="1"/>
        <end position="29"/>
    </location>
</feature>
<dbReference type="Gene3D" id="3.40.50.1980">
    <property type="entry name" value="Nitrogenase molybdenum iron protein domain"/>
    <property type="match status" value="2"/>
</dbReference>
<dbReference type="InterPro" id="IPR050492">
    <property type="entry name" value="Bact_metal-bind_prot9"/>
</dbReference>
<dbReference type="Proteomes" id="UP000183053">
    <property type="component" value="Unassembled WGS sequence"/>
</dbReference>
<protein>
    <submittedName>
        <fullName evidence="6">Zinc/manganese transport system substrate-binding protein</fullName>
    </submittedName>
</protein>
<evidence type="ECO:0000256" key="2">
    <source>
        <dbReference type="ARBA" id="ARBA00022448"/>
    </source>
</evidence>
<dbReference type="AlphaFoldDB" id="A0A1H1HHG6"/>
<dbReference type="GO" id="GO:0030001">
    <property type="term" value="P:metal ion transport"/>
    <property type="evidence" value="ECO:0007669"/>
    <property type="project" value="InterPro"/>
</dbReference>
<name>A0A1H1HHG6_9ACTN</name>
<dbReference type="PANTHER" id="PTHR42953">
    <property type="entry name" value="HIGH-AFFINITY ZINC UPTAKE SYSTEM PROTEIN ZNUA-RELATED"/>
    <property type="match status" value="1"/>
</dbReference>